<dbReference type="OrthoDB" id="2357632at2759"/>
<dbReference type="AlphaFoldDB" id="A0A1X2IUF8"/>
<evidence type="ECO:0000313" key="2">
    <source>
        <dbReference type="Proteomes" id="UP000193560"/>
    </source>
</evidence>
<protein>
    <submittedName>
        <fullName evidence="1">Uncharacterized protein</fullName>
    </submittedName>
</protein>
<proteinExistence type="predicted"/>
<accession>A0A1X2IUF8</accession>
<dbReference type="Proteomes" id="UP000193560">
    <property type="component" value="Unassembled WGS sequence"/>
</dbReference>
<organism evidence="1 2">
    <name type="scientific">Absidia repens</name>
    <dbReference type="NCBI Taxonomy" id="90262"/>
    <lineage>
        <taxon>Eukaryota</taxon>
        <taxon>Fungi</taxon>
        <taxon>Fungi incertae sedis</taxon>
        <taxon>Mucoromycota</taxon>
        <taxon>Mucoromycotina</taxon>
        <taxon>Mucoromycetes</taxon>
        <taxon>Mucorales</taxon>
        <taxon>Cunninghamellaceae</taxon>
        <taxon>Absidia</taxon>
    </lineage>
</organism>
<evidence type="ECO:0000313" key="1">
    <source>
        <dbReference type="EMBL" id="ORZ22439.1"/>
    </source>
</evidence>
<reference evidence="1 2" key="1">
    <citation type="submission" date="2016-07" db="EMBL/GenBank/DDBJ databases">
        <title>Pervasive Adenine N6-methylation of Active Genes in Fungi.</title>
        <authorList>
            <consortium name="DOE Joint Genome Institute"/>
            <person name="Mondo S.J."/>
            <person name="Dannebaum R.O."/>
            <person name="Kuo R.C."/>
            <person name="Labutti K."/>
            <person name="Haridas S."/>
            <person name="Kuo A."/>
            <person name="Salamov A."/>
            <person name="Ahrendt S.R."/>
            <person name="Lipzen A."/>
            <person name="Sullivan W."/>
            <person name="Andreopoulos W.B."/>
            <person name="Clum A."/>
            <person name="Lindquist E."/>
            <person name="Daum C."/>
            <person name="Ramamoorthy G.K."/>
            <person name="Gryganskyi A."/>
            <person name="Culley D."/>
            <person name="Magnuson J.K."/>
            <person name="James T.Y."/>
            <person name="O'Malley M.A."/>
            <person name="Stajich J.E."/>
            <person name="Spatafora J.W."/>
            <person name="Visel A."/>
            <person name="Grigoriev I.V."/>
        </authorList>
    </citation>
    <scope>NUCLEOTIDE SEQUENCE [LARGE SCALE GENOMIC DNA]</scope>
    <source>
        <strain evidence="1 2">NRRL 1336</strain>
    </source>
</reference>
<name>A0A1X2IUF8_9FUNG</name>
<comment type="caution">
    <text evidence="1">The sequence shown here is derived from an EMBL/GenBank/DDBJ whole genome shotgun (WGS) entry which is preliminary data.</text>
</comment>
<gene>
    <name evidence="1" type="ORF">BCR42DRAFT_433770</name>
</gene>
<sequence length="516" mass="60529">MQTQNELLQMLYLMDRHLLFFFTDEQRHLGIMEEDSQHQLAKLIKKIHQQIQQIGKYKPQGIFSIMSFSTFSSNGHSLDHGQQMIAQTFLQQKHTKQLYVKLKDIKNQYHEVIQHQQIRILENDMERYQQLQRIHGLSNRLEIYDQAYDELHHLRRALSKLRREWRLDRVQQIVSIIVASPPSPSSSLLSLSPSPLPCNMPSRQKHRTSSTNLFGFLKPWSRHSPASVLAENQANTVPLKNGTSYHHQCHLLCASREEGRQRIMQIIRDFRHVFEGNVCENEQLMHQLYARVFQQNADPMLANDIQRLYLSVRGTSPPSLTSLTPSNISPSCSWTTDTTHALFFRAQDHHLTAFDDMIHYPETVPSFISLSNGHPSPSKRRQNGIKWISNMWEKRKQQRRRQQQQPNCPITSCQYPYFQQRHQYQHLQPVSSSVTTIQQQQQAWSVCLGLLSEHLLHVGQQYYTQWLQEITQCQDRQIESFQLATETMTSAYQALQIEHGYDMLSRLCLQMESFSL</sequence>
<keyword evidence="2" id="KW-1185">Reference proteome</keyword>
<dbReference type="EMBL" id="MCGE01000004">
    <property type="protein sequence ID" value="ORZ22439.1"/>
    <property type="molecule type" value="Genomic_DNA"/>
</dbReference>